<dbReference type="GO" id="GO:0009103">
    <property type="term" value="P:lipopolysaccharide biosynthetic process"/>
    <property type="evidence" value="ECO:0007669"/>
    <property type="project" value="UniProtKB-ARBA"/>
</dbReference>
<feature type="transmembrane region" description="Helical" evidence="8">
    <location>
        <begin position="220"/>
        <end position="241"/>
    </location>
</feature>
<evidence type="ECO:0000313" key="10">
    <source>
        <dbReference type="Proteomes" id="UP000177199"/>
    </source>
</evidence>
<evidence type="ECO:0000256" key="1">
    <source>
        <dbReference type="ARBA" id="ARBA00004651"/>
    </source>
</evidence>
<feature type="transmembrane region" description="Helical" evidence="8">
    <location>
        <begin position="275"/>
        <end position="300"/>
    </location>
</feature>
<keyword evidence="4" id="KW-0808">Transferase</keyword>
<gene>
    <name evidence="9" type="ORF">A3F29_01900</name>
</gene>
<reference evidence="9 10" key="1">
    <citation type="journal article" date="2016" name="Nat. Commun.">
        <title>Thousands of microbial genomes shed light on interconnected biogeochemical processes in an aquifer system.</title>
        <authorList>
            <person name="Anantharaman K."/>
            <person name="Brown C.T."/>
            <person name="Hug L.A."/>
            <person name="Sharon I."/>
            <person name="Castelle C.J."/>
            <person name="Probst A.J."/>
            <person name="Thomas B.C."/>
            <person name="Singh A."/>
            <person name="Wilkins M.J."/>
            <person name="Karaoz U."/>
            <person name="Brodie E.L."/>
            <person name="Williams K.H."/>
            <person name="Hubbard S.S."/>
            <person name="Banfield J.F."/>
        </authorList>
    </citation>
    <scope>NUCLEOTIDE SEQUENCE [LARGE SCALE GENOMIC DNA]</scope>
</reference>
<feature type="transmembrane region" description="Helical" evidence="8">
    <location>
        <begin position="184"/>
        <end position="213"/>
    </location>
</feature>
<dbReference type="EMBL" id="MFZV01000057">
    <property type="protein sequence ID" value="OGK29804.1"/>
    <property type="molecule type" value="Genomic_DNA"/>
</dbReference>
<feature type="transmembrane region" description="Helical" evidence="8">
    <location>
        <begin position="21"/>
        <end position="40"/>
    </location>
</feature>
<evidence type="ECO:0000256" key="3">
    <source>
        <dbReference type="ARBA" id="ARBA00022676"/>
    </source>
</evidence>
<dbReference type="PANTHER" id="PTHR33908">
    <property type="entry name" value="MANNOSYLTRANSFERASE YKCB-RELATED"/>
    <property type="match status" value="1"/>
</dbReference>
<keyword evidence="2" id="KW-1003">Cell membrane</keyword>
<dbReference type="InterPro" id="IPR050297">
    <property type="entry name" value="LipidA_mod_glycosyltrf_83"/>
</dbReference>
<sequence length="580" mass="67029">MRSKLLSTLSIKKLSIRYIHILLLLCLIFFITASHILYVLKTYQYPQWDENVYLQYAVDYLPILKNPSPFFWGDILEITKHRQPFYPLFISIPLLFFGTAHAYKIALLMNGIFYAISILFTYLLARQFFGRLPSFLASYMFAFYGFPLFYLHFALQETTVTAFTTAALFFLAKSVKSSTRRNTVLFSLAAGIGTLVRWAVPIFLIGPFLSIILRIPKSEVFKHIIIIFFVGILPVVLLYYYPNLSHFLGYAEANRVGGSQWAPDPIKNPFSKSSLIWYASALAQQTIFFWVLFIAGFLLSLVHYKKYIFLLLAFIIPYLFLTFGSAWKDDRFIVPLYPTMALMSTVVIQKLHKKKFKIMVIILILLLGFLNFLGASWGIGPMKFSIHGNRYTVPHSIIVPMPIGHPRRVWLAPISWPPRSNEGNSDLILKTVLEDNKNNKKPNVLLTFTIPQIEGPLYKIVLYEQRDLINLRALWGFEANDLPTLFERIKNADYILIKEGGAFDDQFDDQPDLLQTFNETIKNRGLKLPHGFTKIETVEIPFDNSKVVIYKKTREITKEEWEIFANSFISEDKNQANPFK</sequence>
<dbReference type="AlphaFoldDB" id="A0A1F7HFM3"/>
<feature type="transmembrane region" description="Helical" evidence="8">
    <location>
        <begin position="360"/>
        <end position="380"/>
    </location>
</feature>
<dbReference type="GO" id="GO:0016763">
    <property type="term" value="F:pentosyltransferase activity"/>
    <property type="evidence" value="ECO:0007669"/>
    <property type="project" value="TreeGrafter"/>
</dbReference>
<evidence type="ECO:0000256" key="7">
    <source>
        <dbReference type="ARBA" id="ARBA00023136"/>
    </source>
</evidence>
<evidence type="ECO:0000256" key="4">
    <source>
        <dbReference type="ARBA" id="ARBA00022679"/>
    </source>
</evidence>
<accession>A0A1F7HFM3</accession>
<name>A0A1F7HFM3_9BACT</name>
<organism evidence="9 10">
    <name type="scientific">Candidatus Roizmanbacteria bacterium RIFCSPHIGHO2_12_FULL_33_9</name>
    <dbReference type="NCBI Taxonomy" id="1802045"/>
    <lineage>
        <taxon>Bacteria</taxon>
        <taxon>Candidatus Roizmaniibacteriota</taxon>
    </lineage>
</organism>
<dbReference type="Proteomes" id="UP000177199">
    <property type="component" value="Unassembled WGS sequence"/>
</dbReference>
<evidence type="ECO:0000256" key="2">
    <source>
        <dbReference type="ARBA" id="ARBA00022475"/>
    </source>
</evidence>
<feature type="transmembrane region" description="Helical" evidence="8">
    <location>
        <begin position="307"/>
        <end position="326"/>
    </location>
</feature>
<dbReference type="PANTHER" id="PTHR33908:SF11">
    <property type="entry name" value="MEMBRANE PROTEIN"/>
    <property type="match status" value="1"/>
</dbReference>
<keyword evidence="5 8" id="KW-0812">Transmembrane</keyword>
<comment type="caution">
    <text evidence="9">The sequence shown here is derived from an EMBL/GenBank/DDBJ whole genome shotgun (WGS) entry which is preliminary data.</text>
</comment>
<feature type="transmembrane region" description="Helical" evidence="8">
    <location>
        <begin position="141"/>
        <end position="172"/>
    </location>
</feature>
<comment type="subcellular location">
    <subcellularLocation>
        <location evidence="1">Cell membrane</location>
        <topology evidence="1">Multi-pass membrane protein</topology>
    </subcellularLocation>
</comment>
<proteinExistence type="predicted"/>
<evidence type="ECO:0000256" key="6">
    <source>
        <dbReference type="ARBA" id="ARBA00022989"/>
    </source>
</evidence>
<feature type="transmembrane region" description="Helical" evidence="8">
    <location>
        <begin position="112"/>
        <end position="129"/>
    </location>
</feature>
<evidence type="ECO:0000256" key="5">
    <source>
        <dbReference type="ARBA" id="ARBA00022692"/>
    </source>
</evidence>
<keyword evidence="3" id="KW-0328">Glycosyltransferase</keyword>
<evidence type="ECO:0000313" key="9">
    <source>
        <dbReference type="EMBL" id="OGK29804.1"/>
    </source>
</evidence>
<feature type="transmembrane region" description="Helical" evidence="8">
    <location>
        <begin position="332"/>
        <end position="348"/>
    </location>
</feature>
<keyword evidence="6 8" id="KW-1133">Transmembrane helix</keyword>
<evidence type="ECO:0000256" key="8">
    <source>
        <dbReference type="SAM" id="Phobius"/>
    </source>
</evidence>
<protein>
    <submittedName>
        <fullName evidence="9">Uncharacterized protein</fullName>
    </submittedName>
</protein>
<keyword evidence="7 8" id="KW-0472">Membrane</keyword>
<dbReference type="GO" id="GO:0005886">
    <property type="term" value="C:plasma membrane"/>
    <property type="evidence" value="ECO:0007669"/>
    <property type="project" value="UniProtKB-SubCell"/>
</dbReference>